<dbReference type="AlphaFoldDB" id="A0A4Y9ETK3"/>
<feature type="binding site" evidence="3">
    <location>
        <position position="464"/>
    </location>
    <ligand>
        <name>Zn(2+)</name>
        <dbReference type="ChEBI" id="CHEBI:29105"/>
        <label>2</label>
    </ligand>
</feature>
<keyword evidence="8" id="KW-1185">Reference proteome</keyword>
<name>A0A4Y9ETK3_9SPHN</name>
<dbReference type="Gene3D" id="3.40.720.10">
    <property type="entry name" value="Alkaline Phosphatase, subunit A"/>
    <property type="match status" value="1"/>
</dbReference>
<comment type="caution">
    <text evidence="7">The sequence shown here is derived from an EMBL/GenBank/DDBJ whole genome shotgun (WGS) entry which is preliminary data.</text>
</comment>
<feature type="binding site" evidence="3">
    <location>
        <position position="61"/>
    </location>
    <ligand>
        <name>Mg(2+)</name>
        <dbReference type="ChEBI" id="CHEBI:18420"/>
    </ligand>
</feature>
<evidence type="ECO:0000313" key="7">
    <source>
        <dbReference type="EMBL" id="TFU06650.1"/>
    </source>
</evidence>
<dbReference type="GO" id="GO:0004035">
    <property type="term" value="F:alkaline phosphatase activity"/>
    <property type="evidence" value="ECO:0007669"/>
    <property type="project" value="TreeGrafter"/>
</dbReference>
<keyword evidence="1" id="KW-0597">Phosphoprotein</keyword>
<feature type="compositionally biased region" description="Polar residues" evidence="5">
    <location>
        <begin position="420"/>
        <end position="431"/>
    </location>
</feature>
<dbReference type="CDD" id="cd16012">
    <property type="entry name" value="ALP"/>
    <property type="match status" value="1"/>
</dbReference>
<protein>
    <submittedName>
        <fullName evidence="7">Alkaline phosphatase</fullName>
    </submittedName>
</protein>
<feature type="binding site" evidence="3">
    <location>
        <position position="179"/>
    </location>
    <ligand>
        <name>Mg(2+)</name>
        <dbReference type="ChEBI" id="CHEBI:18420"/>
    </ligand>
</feature>
<dbReference type="SMART" id="SM00098">
    <property type="entry name" value="alkPPc"/>
    <property type="match status" value="1"/>
</dbReference>
<gene>
    <name evidence="7" type="ORF">EUV02_04430</name>
</gene>
<dbReference type="PANTHER" id="PTHR11596:SF5">
    <property type="entry name" value="ALKALINE PHOSPHATASE"/>
    <property type="match status" value="1"/>
</dbReference>
<keyword evidence="6" id="KW-0732">Signal</keyword>
<feature type="signal peptide" evidence="6">
    <location>
        <begin position="1"/>
        <end position="18"/>
    </location>
</feature>
<feature type="region of interest" description="Disordered" evidence="5">
    <location>
        <begin position="396"/>
        <end position="468"/>
    </location>
</feature>
<dbReference type="InterPro" id="IPR001952">
    <property type="entry name" value="Alkaline_phosphatase"/>
</dbReference>
<feature type="binding site" evidence="3">
    <location>
        <position position="328"/>
    </location>
    <ligand>
        <name>Mg(2+)</name>
        <dbReference type="ChEBI" id="CHEBI:18420"/>
    </ligand>
</feature>
<comment type="cofactor">
    <cofactor evidence="3">
        <name>Zn(2+)</name>
        <dbReference type="ChEBI" id="CHEBI:29105"/>
    </cofactor>
    <text evidence="3">Binds 2 Zn(2+) ions.</text>
</comment>
<keyword evidence="3" id="KW-0479">Metal-binding</keyword>
<dbReference type="InterPro" id="IPR017850">
    <property type="entry name" value="Alkaline_phosphatase_core_sf"/>
</dbReference>
<feature type="binding site" evidence="3">
    <location>
        <position position="375"/>
    </location>
    <ligand>
        <name>Zn(2+)</name>
        <dbReference type="ChEBI" id="CHEBI:29105"/>
        <label>2</label>
    </ligand>
</feature>
<comment type="similarity">
    <text evidence="4">Belongs to the alkaline phosphatase family.</text>
</comment>
<proteinExistence type="inferred from homology"/>
<dbReference type="PANTHER" id="PTHR11596">
    <property type="entry name" value="ALKALINE PHOSPHATASE"/>
    <property type="match status" value="1"/>
</dbReference>
<feature type="binding site" evidence="3">
    <location>
        <position position="374"/>
    </location>
    <ligand>
        <name>Zn(2+)</name>
        <dbReference type="ChEBI" id="CHEBI:29105"/>
        <label>2</label>
    </ligand>
</feature>
<feature type="binding site" evidence="3">
    <location>
        <position position="333"/>
    </location>
    <ligand>
        <name>Zn(2+)</name>
        <dbReference type="ChEBI" id="CHEBI:29105"/>
        <label>2</label>
    </ligand>
</feature>
<feature type="binding site" evidence="3">
    <location>
        <position position="177"/>
    </location>
    <ligand>
        <name>Mg(2+)</name>
        <dbReference type="ChEBI" id="CHEBI:18420"/>
    </ligand>
</feature>
<keyword evidence="3" id="KW-0862">Zinc</keyword>
<feature type="binding site" evidence="3">
    <location>
        <position position="337"/>
    </location>
    <ligand>
        <name>Zn(2+)</name>
        <dbReference type="ChEBI" id="CHEBI:29105"/>
        <label>2</label>
    </ligand>
</feature>
<dbReference type="OrthoDB" id="9794455at2"/>
<dbReference type="Proteomes" id="UP000297737">
    <property type="component" value="Unassembled WGS sequence"/>
</dbReference>
<accession>A0A4Y9ETK3</accession>
<evidence type="ECO:0000256" key="3">
    <source>
        <dbReference type="PIRSR" id="PIRSR601952-2"/>
    </source>
</evidence>
<evidence type="ECO:0000256" key="4">
    <source>
        <dbReference type="RuleBase" id="RU003946"/>
    </source>
</evidence>
<evidence type="ECO:0000313" key="8">
    <source>
        <dbReference type="Proteomes" id="UP000297737"/>
    </source>
</evidence>
<evidence type="ECO:0000256" key="1">
    <source>
        <dbReference type="ARBA" id="ARBA00022553"/>
    </source>
</evidence>
<dbReference type="EMBL" id="SIHO01000001">
    <property type="protein sequence ID" value="TFU06650.1"/>
    <property type="molecule type" value="Genomic_DNA"/>
</dbReference>
<evidence type="ECO:0000256" key="5">
    <source>
        <dbReference type="SAM" id="MobiDB-lite"/>
    </source>
</evidence>
<dbReference type="PRINTS" id="PR00113">
    <property type="entry name" value="ALKPHPHTASE"/>
</dbReference>
<feature type="binding site" evidence="3">
    <location>
        <position position="61"/>
    </location>
    <ligand>
        <name>Zn(2+)</name>
        <dbReference type="ChEBI" id="CHEBI:29105"/>
        <label>2</label>
    </ligand>
</feature>
<feature type="chain" id="PRO_5021264601" evidence="6">
    <location>
        <begin position="19"/>
        <end position="501"/>
    </location>
</feature>
<sequence length="501" mass="53056">MMTRAILAALLMTAAAGAAPVLTTSATQDPYWQVGRDTLATRLHVVNRPAHAKNVILFIGDGMGISTITAARIFDAQERARKAGTKALGEENSLSFEKLPFSALVKTYNTDAQVPDSAGTASAMNTGIKTRIGYINFRQDQTATACATPDAWPRTLAEIAKGQGMSVGVVTNTRLTHATPAAVYAHVPNRNWEGADATFPAKDRAAGCPDIASQLVNFRFGNGIDLAMGGGRAKFQPKDAGGSRDDGKDLVAVWSARYPAGHYLGDAAALRALKPTTAGPVLGLFSPDHMSYETDRDAAKQPSLTEMTTFAIARLAASSPKGYYLMIEGGRIDHAHHASNPYRALSETQQFSQAIAAALKQINLDETLVLVTADHSHTLTISGYPQRGNDILGYIRPTPAGEGGDGLDEDGDSIDDHGQPMTTLGYQSGPWSGTIEGQKLSPRLAPTDKNYISDKLHGTGSESHGGEDVALFATGPSSNLVGGVIEQNVIFHIMAQALGWQ</sequence>
<reference evidence="7 8" key="1">
    <citation type="submission" date="2019-02" db="EMBL/GenBank/DDBJ databases">
        <title>Polymorphobacter sp. isolated from the lake at the Tibet of China.</title>
        <authorList>
            <person name="Li A."/>
        </authorList>
    </citation>
    <scope>NUCLEOTIDE SEQUENCE [LARGE SCALE GENOMIC DNA]</scope>
    <source>
        <strain evidence="7 8">DJ1R-1</strain>
    </source>
</reference>
<dbReference type="GO" id="GO:0046872">
    <property type="term" value="F:metal ion binding"/>
    <property type="evidence" value="ECO:0007669"/>
    <property type="project" value="UniProtKB-KW"/>
</dbReference>
<organism evidence="7 8">
    <name type="scientific">Glacieibacterium arshaanense</name>
    <dbReference type="NCBI Taxonomy" id="2511025"/>
    <lineage>
        <taxon>Bacteria</taxon>
        <taxon>Pseudomonadati</taxon>
        <taxon>Pseudomonadota</taxon>
        <taxon>Alphaproteobacteria</taxon>
        <taxon>Sphingomonadales</taxon>
        <taxon>Sphingosinicellaceae</taxon>
        <taxon>Glacieibacterium</taxon>
    </lineage>
</organism>
<keyword evidence="3" id="KW-0460">Magnesium</keyword>
<evidence type="ECO:0000256" key="6">
    <source>
        <dbReference type="SAM" id="SignalP"/>
    </source>
</evidence>
<evidence type="ECO:0000256" key="2">
    <source>
        <dbReference type="PIRSR" id="PIRSR601952-1"/>
    </source>
</evidence>
<feature type="active site" description="Phosphoserine intermediate" evidence="2">
    <location>
        <position position="117"/>
    </location>
</feature>
<dbReference type="SUPFAM" id="SSF53649">
    <property type="entry name" value="Alkaline phosphatase-like"/>
    <property type="match status" value="1"/>
</dbReference>
<comment type="cofactor">
    <cofactor evidence="3">
        <name>Mg(2+)</name>
        <dbReference type="ChEBI" id="CHEBI:18420"/>
    </cofactor>
    <text evidence="3">Binds 1 Mg(2+) ion.</text>
</comment>
<dbReference type="Pfam" id="PF00245">
    <property type="entry name" value="Alk_phosphatase"/>
    <property type="match status" value="1"/>
</dbReference>